<protein>
    <submittedName>
        <fullName evidence="11">Dynactin</fullName>
    </submittedName>
</protein>
<evidence type="ECO:0000256" key="2">
    <source>
        <dbReference type="ARBA" id="ARBA00011010"/>
    </source>
</evidence>
<feature type="region of interest" description="Disordered" evidence="9">
    <location>
        <begin position="71"/>
        <end position="238"/>
    </location>
</feature>
<dbReference type="GO" id="GO:0000132">
    <property type="term" value="P:establishment of mitotic spindle orientation"/>
    <property type="evidence" value="ECO:0007669"/>
    <property type="project" value="TreeGrafter"/>
</dbReference>
<feature type="compositionally biased region" description="Low complexity" evidence="9">
    <location>
        <begin position="194"/>
        <end position="213"/>
    </location>
</feature>
<dbReference type="InterPro" id="IPR022157">
    <property type="entry name" value="Dynactin"/>
</dbReference>
<evidence type="ECO:0000256" key="9">
    <source>
        <dbReference type="SAM" id="MobiDB-lite"/>
    </source>
</evidence>
<dbReference type="SUPFAM" id="SSF57997">
    <property type="entry name" value="Tropomyosin"/>
    <property type="match status" value="1"/>
</dbReference>
<comment type="similarity">
    <text evidence="2">Belongs to the dynactin 150 kDa subunit family.</text>
</comment>
<comment type="subcellular location">
    <subcellularLocation>
        <location evidence="1">Cytoplasm</location>
        <location evidence="1">Cytoskeleton</location>
    </subcellularLocation>
</comment>
<keyword evidence="4" id="KW-0493">Microtubule</keyword>
<evidence type="ECO:0000256" key="1">
    <source>
        <dbReference type="ARBA" id="ARBA00004245"/>
    </source>
</evidence>
<dbReference type="Gene3D" id="2.30.30.190">
    <property type="entry name" value="CAP Gly-rich-like domain"/>
    <property type="match status" value="1"/>
</dbReference>
<dbReference type="PANTHER" id="PTHR18916">
    <property type="entry name" value="DYNACTIN 1-RELATED MICROTUBULE-BINDING"/>
    <property type="match status" value="1"/>
</dbReference>
<evidence type="ECO:0000256" key="7">
    <source>
        <dbReference type="ARBA" id="ARBA00023212"/>
    </source>
</evidence>
<evidence type="ECO:0000256" key="6">
    <source>
        <dbReference type="ARBA" id="ARBA00023054"/>
    </source>
</evidence>
<dbReference type="InterPro" id="IPR036859">
    <property type="entry name" value="CAP-Gly_dom_sf"/>
</dbReference>
<keyword evidence="7" id="KW-0206">Cytoskeleton</keyword>
<dbReference type="Pfam" id="PF01302">
    <property type="entry name" value="CAP_GLY"/>
    <property type="match status" value="1"/>
</dbReference>
<feature type="coiled-coil region" evidence="8">
    <location>
        <begin position="954"/>
        <end position="1061"/>
    </location>
</feature>
<evidence type="ECO:0000256" key="5">
    <source>
        <dbReference type="ARBA" id="ARBA00023017"/>
    </source>
</evidence>
<dbReference type="Pfam" id="PF12455">
    <property type="entry name" value="Dynactin"/>
    <property type="match status" value="1"/>
</dbReference>
<dbReference type="PROSITE" id="PS50245">
    <property type="entry name" value="CAP_GLY_2"/>
    <property type="match status" value="1"/>
</dbReference>
<dbReference type="SUPFAM" id="SSF74924">
    <property type="entry name" value="Cap-Gly domain"/>
    <property type="match status" value="1"/>
</dbReference>
<feature type="compositionally biased region" description="Polar residues" evidence="9">
    <location>
        <begin position="93"/>
        <end position="104"/>
    </location>
</feature>
<evidence type="ECO:0000313" key="12">
    <source>
        <dbReference type="Proteomes" id="UP000298030"/>
    </source>
</evidence>
<dbReference type="GO" id="GO:0051286">
    <property type="term" value="C:cell tip"/>
    <property type="evidence" value="ECO:0007669"/>
    <property type="project" value="TreeGrafter"/>
</dbReference>
<keyword evidence="5" id="KW-0243">Dynein</keyword>
<evidence type="ECO:0000256" key="8">
    <source>
        <dbReference type="SAM" id="Coils"/>
    </source>
</evidence>
<evidence type="ECO:0000313" key="11">
    <source>
        <dbReference type="EMBL" id="TEB32324.1"/>
    </source>
</evidence>
<feature type="compositionally biased region" description="Acidic residues" evidence="9">
    <location>
        <begin position="1143"/>
        <end position="1152"/>
    </location>
</feature>
<feature type="region of interest" description="Disordered" evidence="9">
    <location>
        <begin position="1123"/>
        <end position="1162"/>
    </location>
</feature>
<gene>
    <name evidence="11" type="ORF">FA13DRAFT_246997</name>
</gene>
<dbReference type="GO" id="GO:0005819">
    <property type="term" value="C:spindle"/>
    <property type="evidence" value="ECO:0007669"/>
    <property type="project" value="UniProtKB-SubCell"/>
</dbReference>
<dbReference type="Gene3D" id="1.10.287.1490">
    <property type="match status" value="1"/>
</dbReference>
<accession>A0A4Y7TEE5</accession>
<evidence type="ECO:0000256" key="3">
    <source>
        <dbReference type="ARBA" id="ARBA00022490"/>
    </source>
</evidence>
<dbReference type="GO" id="GO:0005816">
    <property type="term" value="C:spindle pole body"/>
    <property type="evidence" value="ECO:0007669"/>
    <property type="project" value="TreeGrafter"/>
</dbReference>
<dbReference type="EMBL" id="QPFP01000015">
    <property type="protein sequence ID" value="TEB32324.1"/>
    <property type="molecule type" value="Genomic_DNA"/>
</dbReference>
<proteinExistence type="inferred from homology"/>
<comment type="caution">
    <text evidence="11">The sequence shown here is derived from an EMBL/GenBank/DDBJ whole genome shotgun (WGS) entry which is preliminary data.</text>
</comment>
<dbReference type="PROSITE" id="PS00845">
    <property type="entry name" value="CAP_GLY_1"/>
    <property type="match status" value="1"/>
</dbReference>
<dbReference type="GO" id="GO:0030286">
    <property type="term" value="C:dynein complex"/>
    <property type="evidence" value="ECO:0007669"/>
    <property type="project" value="UniProtKB-KW"/>
</dbReference>
<dbReference type="PANTHER" id="PTHR18916:SF85">
    <property type="entry name" value="TUBULIN-FOLDING COFACTOR B"/>
    <property type="match status" value="1"/>
</dbReference>
<reference evidence="11 12" key="1">
    <citation type="journal article" date="2019" name="Nat. Ecol. Evol.">
        <title>Megaphylogeny resolves global patterns of mushroom evolution.</title>
        <authorList>
            <person name="Varga T."/>
            <person name="Krizsan K."/>
            <person name="Foldi C."/>
            <person name="Dima B."/>
            <person name="Sanchez-Garcia M."/>
            <person name="Sanchez-Ramirez S."/>
            <person name="Szollosi G.J."/>
            <person name="Szarkandi J.G."/>
            <person name="Papp V."/>
            <person name="Albert L."/>
            <person name="Andreopoulos W."/>
            <person name="Angelini C."/>
            <person name="Antonin V."/>
            <person name="Barry K.W."/>
            <person name="Bougher N.L."/>
            <person name="Buchanan P."/>
            <person name="Buyck B."/>
            <person name="Bense V."/>
            <person name="Catcheside P."/>
            <person name="Chovatia M."/>
            <person name="Cooper J."/>
            <person name="Damon W."/>
            <person name="Desjardin D."/>
            <person name="Finy P."/>
            <person name="Geml J."/>
            <person name="Haridas S."/>
            <person name="Hughes K."/>
            <person name="Justo A."/>
            <person name="Karasinski D."/>
            <person name="Kautmanova I."/>
            <person name="Kiss B."/>
            <person name="Kocsube S."/>
            <person name="Kotiranta H."/>
            <person name="LaButti K.M."/>
            <person name="Lechner B.E."/>
            <person name="Liimatainen K."/>
            <person name="Lipzen A."/>
            <person name="Lukacs Z."/>
            <person name="Mihaltcheva S."/>
            <person name="Morgado L.N."/>
            <person name="Niskanen T."/>
            <person name="Noordeloos M.E."/>
            <person name="Ohm R.A."/>
            <person name="Ortiz-Santana B."/>
            <person name="Ovrebo C."/>
            <person name="Racz N."/>
            <person name="Riley R."/>
            <person name="Savchenko A."/>
            <person name="Shiryaev A."/>
            <person name="Soop K."/>
            <person name="Spirin V."/>
            <person name="Szebenyi C."/>
            <person name="Tomsovsky M."/>
            <person name="Tulloss R.E."/>
            <person name="Uehling J."/>
            <person name="Grigoriev I.V."/>
            <person name="Vagvolgyi C."/>
            <person name="Papp T."/>
            <person name="Martin F.M."/>
            <person name="Miettinen O."/>
            <person name="Hibbett D.S."/>
            <person name="Nagy L.G."/>
        </authorList>
    </citation>
    <scope>NUCLEOTIDE SEQUENCE [LARGE SCALE GENOMIC DNA]</scope>
    <source>
        <strain evidence="11 12">FP101781</strain>
    </source>
</reference>
<keyword evidence="12" id="KW-1185">Reference proteome</keyword>
<organism evidence="11 12">
    <name type="scientific">Coprinellus micaceus</name>
    <name type="common">Glistening ink-cap mushroom</name>
    <name type="synonym">Coprinus micaceus</name>
    <dbReference type="NCBI Taxonomy" id="71717"/>
    <lineage>
        <taxon>Eukaryota</taxon>
        <taxon>Fungi</taxon>
        <taxon>Dikarya</taxon>
        <taxon>Basidiomycota</taxon>
        <taxon>Agaricomycotina</taxon>
        <taxon>Agaricomycetes</taxon>
        <taxon>Agaricomycetidae</taxon>
        <taxon>Agaricales</taxon>
        <taxon>Agaricineae</taxon>
        <taxon>Psathyrellaceae</taxon>
        <taxon>Coprinellus</taxon>
    </lineage>
</organism>
<sequence length="1243" mass="137666">MDPQLGTIVTCPQGRGVVRFVGSTSFQVGKWIGIELDEPIGKNDGSVQGVYYFPCRPNHGVFVRPSKILSTHGSEMDMPPPRQPASRPAGHQRTPSASNLLRTNSIRSQVSSASVSSTSSPRSQSPAKPLPTPATPRQSARPGVSSPTKRASTNLAPPTPASASTLGRRPTFSSRQPSGEAPPPPEPRLTAKRPSSPLAQPPISASPPSIQAAVTSAGVKLPSRSASPVHHPQDEQELQELRTKIRVLEARRADDAGRVRELETRLQDAENFVSLRPKLQAKLQSQQTELNATKRELADAQQLAQLAENRIADSQDQLELSMLDKEVAEERAEIAEAAVEELKEQLAMLKVENEHMKGVAEGDSGDNPVKDSLAFIQLEKQNERLKEALIRLRDISQETEQDQRHRIAEMEKDVATLDEVQAQYEESLIKLSNAESEIEGLKLQIDDALGAEDLLVQLTERNLELGEKIEGMRVTIEEYEMLMEVNNDLEAHYQETEKKLNGDLETKEMEVHNLTQKISTLNDACQDYENTISQFRELVMQLQSELDQLRNQTQTAQSDVATAASQAAAMMSLNLKLQSSASKNQARSIELEVKRLESKEAQELLGIVQPYLPQLYVETDTDATSCYLFFQRLGAKADLINTIVAQAHNLPESLNGSVTEGLVGVCEMRGRISGLSTFCKRFAAILRRADVETFLTIGRIYQDIAPLEKRLDMHIDLLRRDAFRDMECVSDVMKIQAQFDHLADTYFSGFETDLAERELGYVLALDHDLDTCTASLGLTKTSIDAIVKDEDSVLDMGGYDIDQALFQPLQKVVDQCRAAKNLSRKLIKRVEDLAVDSAAVKAHLIPQMKALADNVDEVLNFGISLAQAVMPHLSDVRSAKSPFQLATILGIVKQTATASVAKDLKPGASVWESISQYVSQLMEEGNKLLPLMLENDNVQKITGTAPWVARVSEIKAALAVNVEAERKVAQLNEEIQGLARSLRTKDQSIQESTVKIELMERRMEAAKKQAEMIVDLENELTKIKKQERAYEEAIEQLQTDLDTAEQENAKLKVVVAGQEKQATGTQPVDQPDSVPVEGSLETSYLLEQIEALRGTVRFLRSENNFLKGQDLIREIEALTPAVAPPIRRRPPPTPPLVASGNSDTEEESDPDELVSSPATPPSLRTLATETKMLYRDVIQFSSSPKVVDLSELNKKRQEAKSTRVWMPKKKMPAQQVLERKMEGERLSRRVHGLMERASLISSL</sequence>
<feature type="coiled-coil region" evidence="8">
    <location>
        <begin position="276"/>
        <end position="451"/>
    </location>
</feature>
<feature type="coiled-coil region" evidence="8">
    <location>
        <begin position="479"/>
        <end position="599"/>
    </location>
</feature>
<dbReference type="Proteomes" id="UP000298030">
    <property type="component" value="Unassembled WGS sequence"/>
</dbReference>
<feature type="compositionally biased region" description="Polar residues" evidence="9">
    <location>
        <begin position="145"/>
        <end position="177"/>
    </location>
</feature>
<dbReference type="GO" id="GO:0051301">
    <property type="term" value="P:cell division"/>
    <property type="evidence" value="ECO:0007669"/>
    <property type="project" value="UniProtKB-KW"/>
</dbReference>
<name>A0A4Y7TEE5_COPMI</name>
<dbReference type="GO" id="GO:0000743">
    <property type="term" value="P:nuclear migration involved in conjugation with cellular fusion"/>
    <property type="evidence" value="ECO:0007669"/>
    <property type="project" value="TreeGrafter"/>
</dbReference>
<dbReference type="STRING" id="71717.A0A4Y7TEE5"/>
<feature type="domain" description="CAP-Gly" evidence="10">
    <location>
        <begin position="22"/>
        <end position="64"/>
    </location>
</feature>
<dbReference type="InterPro" id="IPR000938">
    <property type="entry name" value="CAP-Gly_domain"/>
</dbReference>
<dbReference type="AlphaFoldDB" id="A0A4Y7TEE5"/>
<evidence type="ECO:0000256" key="4">
    <source>
        <dbReference type="ARBA" id="ARBA00022701"/>
    </source>
</evidence>
<evidence type="ECO:0000259" key="10">
    <source>
        <dbReference type="PROSITE" id="PS50245"/>
    </source>
</evidence>
<keyword evidence="6 8" id="KW-0175">Coiled coil</keyword>
<feature type="compositionally biased region" description="Low complexity" evidence="9">
    <location>
        <begin position="105"/>
        <end position="127"/>
    </location>
</feature>
<dbReference type="GO" id="GO:0005814">
    <property type="term" value="C:centriole"/>
    <property type="evidence" value="ECO:0007669"/>
    <property type="project" value="UniProtKB-SubCell"/>
</dbReference>
<dbReference type="OrthoDB" id="2130750at2759"/>
<dbReference type="SMART" id="SM01052">
    <property type="entry name" value="CAP_GLY"/>
    <property type="match status" value="1"/>
</dbReference>
<dbReference type="GO" id="GO:0005874">
    <property type="term" value="C:microtubule"/>
    <property type="evidence" value="ECO:0007669"/>
    <property type="project" value="UniProtKB-KW"/>
</dbReference>
<keyword evidence="3" id="KW-0963">Cytoplasm</keyword>